<dbReference type="PROSITE" id="PS00211">
    <property type="entry name" value="ABC_TRANSPORTER_1"/>
    <property type="match status" value="1"/>
</dbReference>
<comment type="similarity">
    <text evidence="1">Belongs to the ABC transporter superfamily.</text>
</comment>
<dbReference type="GO" id="GO:0016887">
    <property type="term" value="F:ATP hydrolysis activity"/>
    <property type="evidence" value="ECO:0007669"/>
    <property type="project" value="InterPro"/>
</dbReference>
<dbReference type="InterPro" id="IPR052156">
    <property type="entry name" value="BCAA_Transport_ATP-bd_LivF"/>
</dbReference>
<dbReference type="EMBL" id="JAMZFT010000004">
    <property type="protein sequence ID" value="MCP1337856.1"/>
    <property type="molecule type" value="Genomic_DNA"/>
</dbReference>
<dbReference type="GO" id="GO:0005524">
    <property type="term" value="F:ATP binding"/>
    <property type="evidence" value="ECO:0007669"/>
    <property type="project" value="UniProtKB-KW"/>
</dbReference>
<dbReference type="PROSITE" id="PS50893">
    <property type="entry name" value="ABC_TRANSPORTER_2"/>
    <property type="match status" value="1"/>
</dbReference>
<evidence type="ECO:0000313" key="7">
    <source>
        <dbReference type="EMBL" id="MCP1337856.1"/>
    </source>
</evidence>
<evidence type="ECO:0000256" key="3">
    <source>
        <dbReference type="ARBA" id="ARBA00022741"/>
    </source>
</evidence>
<dbReference type="GO" id="GO:0015807">
    <property type="term" value="P:L-amino acid transport"/>
    <property type="evidence" value="ECO:0007669"/>
    <property type="project" value="TreeGrafter"/>
</dbReference>
<dbReference type="SUPFAM" id="SSF52540">
    <property type="entry name" value="P-loop containing nucleoside triphosphate hydrolases"/>
    <property type="match status" value="1"/>
</dbReference>
<proteinExistence type="inferred from homology"/>
<evidence type="ECO:0000313" key="8">
    <source>
        <dbReference type="Proteomes" id="UP001055804"/>
    </source>
</evidence>
<dbReference type="Proteomes" id="UP001055804">
    <property type="component" value="Unassembled WGS sequence"/>
</dbReference>
<keyword evidence="5" id="KW-0029">Amino-acid transport</keyword>
<dbReference type="InterPro" id="IPR017871">
    <property type="entry name" value="ABC_transporter-like_CS"/>
</dbReference>
<dbReference type="GO" id="GO:0015658">
    <property type="term" value="F:branched-chain amino acid transmembrane transporter activity"/>
    <property type="evidence" value="ECO:0007669"/>
    <property type="project" value="TreeGrafter"/>
</dbReference>
<dbReference type="PANTHER" id="PTHR43820:SF4">
    <property type="entry name" value="HIGH-AFFINITY BRANCHED-CHAIN AMINO ACID TRANSPORT ATP-BINDING PROTEIN LIVF"/>
    <property type="match status" value="1"/>
</dbReference>
<evidence type="ECO:0000256" key="5">
    <source>
        <dbReference type="ARBA" id="ARBA00022970"/>
    </source>
</evidence>
<dbReference type="InterPro" id="IPR027417">
    <property type="entry name" value="P-loop_NTPase"/>
</dbReference>
<dbReference type="PANTHER" id="PTHR43820">
    <property type="entry name" value="HIGH-AFFINITY BRANCHED-CHAIN AMINO ACID TRANSPORT ATP-BINDING PROTEIN LIVF"/>
    <property type="match status" value="1"/>
</dbReference>
<dbReference type="SMART" id="SM00382">
    <property type="entry name" value="AAA"/>
    <property type="match status" value="1"/>
</dbReference>
<gene>
    <name evidence="7" type="ORF">NJQ99_15650</name>
</gene>
<comment type="caution">
    <text evidence="7">The sequence shown here is derived from an EMBL/GenBank/DDBJ whole genome shotgun (WGS) entry which is preliminary data.</text>
</comment>
<keyword evidence="4 7" id="KW-0067">ATP-binding</keyword>
<dbReference type="Pfam" id="PF00005">
    <property type="entry name" value="ABC_tran"/>
    <property type="match status" value="1"/>
</dbReference>
<reference evidence="7" key="1">
    <citation type="submission" date="2022-06" db="EMBL/GenBank/DDBJ databases">
        <title>Isolation and Genomics of Futiania mangrovii gen. nov., sp. nov., a Rare and Metabolically-versatile member in the Class Alphaproteobacteria.</title>
        <authorList>
            <person name="Liu L."/>
            <person name="Huang W.-C."/>
            <person name="Pan J."/>
            <person name="Li J."/>
            <person name="Huang Y."/>
            <person name="Du H."/>
            <person name="Liu Y."/>
            <person name="Li M."/>
        </authorList>
    </citation>
    <scope>NUCLEOTIDE SEQUENCE</scope>
    <source>
        <strain evidence="7">FT118</strain>
    </source>
</reference>
<evidence type="ECO:0000256" key="4">
    <source>
        <dbReference type="ARBA" id="ARBA00022840"/>
    </source>
</evidence>
<name>A0A9J6PJ66_9PROT</name>
<dbReference type="InterPro" id="IPR003439">
    <property type="entry name" value="ABC_transporter-like_ATP-bd"/>
</dbReference>
<protein>
    <submittedName>
        <fullName evidence="7">ABC transporter ATP-binding protein</fullName>
    </submittedName>
</protein>
<evidence type="ECO:0000256" key="1">
    <source>
        <dbReference type="ARBA" id="ARBA00005417"/>
    </source>
</evidence>
<evidence type="ECO:0000259" key="6">
    <source>
        <dbReference type="PROSITE" id="PS50893"/>
    </source>
</evidence>
<dbReference type="RefSeq" id="WP_269333817.1">
    <property type="nucleotide sequence ID" value="NZ_JAMZFT010000004.1"/>
</dbReference>
<dbReference type="Gene3D" id="3.40.50.300">
    <property type="entry name" value="P-loop containing nucleotide triphosphate hydrolases"/>
    <property type="match status" value="1"/>
</dbReference>
<dbReference type="CDD" id="cd03224">
    <property type="entry name" value="ABC_TM1139_LivF_branched"/>
    <property type="match status" value="1"/>
</dbReference>
<keyword evidence="3" id="KW-0547">Nucleotide-binding</keyword>
<keyword evidence="2" id="KW-0813">Transport</keyword>
<evidence type="ECO:0000256" key="2">
    <source>
        <dbReference type="ARBA" id="ARBA00022448"/>
    </source>
</evidence>
<accession>A0A9J6PJ66</accession>
<sequence length="234" mass="25353">MLRIEHLSVWYGLTEVLRDVSFAVGKGQIVALLGGNGAGKTTLLKAMSGLLKPKAGGIWLEDKPIAGLHPHDIVVRGMSQVPQGRFVWPTMTVHDNLVLGAITRNDRAGIREDLDKVYAYFPRLKEKTRRAAGSMSGGEQQMLAIGRALMARPKVLLMDEPSHGLSPLMVEEMVATIARLNEEGMTIFLIEQNVGVAAELAGPTFVLANGEIALETTGHQVAHDPAVLRSYLGR</sequence>
<feature type="domain" description="ABC transporter" evidence="6">
    <location>
        <begin position="2"/>
        <end position="234"/>
    </location>
</feature>
<dbReference type="AlphaFoldDB" id="A0A9J6PJ66"/>
<organism evidence="7 8">
    <name type="scientific">Futiania mangrovi</name>
    <dbReference type="NCBI Taxonomy" id="2959716"/>
    <lineage>
        <taxon>Bacteria</taxon>
        <taxon>Pseudomonadati</taxon>
        <taxon>Pseudomonadota</taxon>
        <taxon>Alphaproteobacteria</taxon>
        <taxon>Futianiales</taxon>
        <taxon>Futianiaceae</taxon>
        <taxon>Futiania</taxon>
    </lineage>
</organism>
<keyword evidence="8" id="KW-1185">Reference proteome</keyword>
<dbReference type="InterPro" id="IPR003593">
    <property type="entry name" value="AAA+_ATPase"/>
</dbReference>